<feature type="transmembrane region" description="Helical" evidence="3">
    <location>
        <begin position="55"/>
        <end position="77"/>
    </location>
</feature>
<dbReference type="AlphaFoldDB" id="A0AAV5LFK5"/>
<evidence type="ECO:0000256" key="1">
    <source>
        <dbReference type="SAM" id="Coils"/>
    </source>
</evidence>
<feature type="coiled-coil region" evidence="1">
    <location>
        <begin position="193"/>
        <end position="227"/>
    </location>
</feature>
<evidence type="ECO:0000256" key="3">
    <source>
        <dbReference type="SAM" id="Phobius"/>
    </source>
</evidence>
<keyword evidence="3" id="KW-1133">Transmembrane helix</keyword>
<name>A0AAV5LFK5_9ROSI</name>
<proteinExistence type="predicted"/>
<comment type="caution">
    <text evidence="4">The sequence shown here is derived from an EMBL/GenBank/DDBJ whole genome shotgun (WGS) entry which is preliminary data.</text>
</comment>
<feature type="region of interest" description="Disordered" evidence="2">
    <location>
        <begin position="1"/>
        <end position="21"/>
    </location>
</feature>
<keyword evidence="5" id="KW-1185">Reference proteome</keyword>
<reference evidence="4 5" key="1">
    <citation type="journal article" date="2021" name="Commun. Biol.">
        <title>The genome of Shorea leprosula (Dipterocarpaceae) highlights the ecological relevance of drought in aseasonal tropical rainforests.</title>
        <authorList>
            <person name="Ng K.K.S."/>
            <person name="Kobayashi M.J."/>
            <person name="Fawcett J.A."/>
            <person name="Hatakeyama M."/>
            <person name="Paape T."/>
            <person name="Ng C.H."/>
            <person name="Ang C.C."/>
            <person name="Tnah L.H."/>
            <person name="Lee C.T."/>
            <person name="Nishiyama T."/>
            <person name="Sese J."/>
            <person name="O'Brien M.J."/>
            <person name="Copetti D."/>
            <person name="Mohd Noor M.I."/>
            <person name="Ong R.C."/>
            <person name="Putra M."/>
            <person name="Sireger I.Z."/>
            <person name="Indrioko S."/>
            <person name="Kosugi Y."/>
            <person name="Izuno A."/>
            <person name="Isagi Y."/>
            <person name="Lee S.L."/>
            <person name="Shimizu K.K."/>
        </authorList>
    </citation>
    <scope>NUCLEOTIDE SEQUENCE [LARGE SCALE GENOMIC DNA]</scope>
    <source>
        <strain evidence="4">214</strain>
    </source>
</reference>
<dbReference type="Proteomes" id="UP001054252">
    <property type="component" value="Unassembled WGS sequence"/>
</dbReference>
<gene>
    <name evidence="4" type="ORF">SLEP1_g44241</name>
</gene>
<evidence type="ECO:0000313" key="4">
    <source>
        <dbReference type="EMBL" id="GKV36065.1"/>
    </source>
</evidence>
<evidence type="ECO:0000313" key="5">
    <source>
        <dbReference type="Proteomes" id="UP001054252"/>
    </source>
</evidence>
<organism evidence="4 5">
    <name type="scientific">Rubroshorea leprosula</name>
    <dbReference type="NCBI Taxonomy" id="152421"/>
    <lineage>
        <taxon>Eukaryota</taxon>
        <taxon>Viridiplantae</taxon>
        <taxon>Streptophyta</taxon>
        <taxon>Embryophyta</taxon>
        <taxon>Tracheophyta</taxon>
        <taxon>Spermatophyta</taxon>
        <taxon>Magnoliopsida</taxon>
        <taxon>eudicotyledons</taxon>
        <taxon>Gunneridae</taxon>
        <taxon>Pentapetalae</taxon>
        <taxon>rosids</taxon>
        <taxon>malvids</taxon>
        <taxon>Malvales</taxon>
        <taxon>Dipterocarpaceae</taxon>
        <taxon>Rubroshorea</taxon>
    </lineage>
</organism>
<sequence>MKKTRIIRAQSSYGSVPGGKKPVVHLPPPRSIVLPSAVPGRGNSDQIPHSPDANVHLISIVYSLQASMSVIVLGFLLNIEKSKGRNEENENHKSSESPPDSYLRPAVAKQNCCILTGAAALLCFRFISHGSVPGGEKPVVHLPTPPRSIISPSAVPGRGNSEQISHSPDANGHLIRIEKKGAKNLGSDTRVRKKRRKSRFQKTKEKLKRLKAEVEEQTEETNQMQAAAEGIELALAHGWAENELMMEQNLQDQHLLLMLYWRYFLDSDAGPVN</sequence>
<keyword evidence="3" id="KW-0812">Transmembrane</keyword>
<protein>
    <recommendedName>
        <fullName evidence="6">BZIP domain-containing protein</fullName>
    </recommendedName>
</protein>
<keyword evidence="1" id="KW-0175">Coiled coil</keyword>
<accession>A0AAV5LFK5</accession>
<dbReference type="EMBL" id="BPVZ01000114">
    <property type="protein sequence ID" value="GKV36065.1"/>
    <property type="molecule type" value="Genomic_DNA"/>
</dbReference>
<evidence type="ECO:0008006" key="6">
    <source>
        <dbReference type="Google" id="ProtNLM"/>
    </source>
</evidence>
<evidence type="ECO:0000256" key="2">
    <source>
        <dbReference type="SAM" id="MobiDB-lite"/>
    </source>
</evidence>
<keyword evidence="3" id="KW-0472">Membrane</keyword>